<dbReference type="SUPFAM" id="SSF103481">
    <property type="entry name" value="Multidrug resistance efflux transporter EmrE"/>
    <property type="match status" value="1"/>
</dbReference>
<feature type="transmembrane region" description="Helical" evidence="2">
    <location>
        <begin position="124"/>
        <end position="142"/>
    </location>
</feature>
<comment type="caution">
    <text evidence="4">The sequence shown here is derived from an EMBL/GenBank/DDBJ whole genome shotgun (WGS) entry which is preliminary data.</text>
</comment>
<comment type="similarity">
    <text evidence="1">Belongs to the EamA transporter family.</text>
</comment>
<dbReference type="InterPro" id="IPR037185">
    <property type="entry name" value="EmrE-like"/>
</dbReference>
<accession>A0A841FW45</accession>
<feature type="transmembrane region" description="Helical" evidence="2">
    <location>
        <begin position="176"/>
        <end position="196"/>
    </location>
</feature>
<feature type="transmembrane region" description="Helical" evidence="2">
    <location>
        <begin position="12"/>
        <end position="37"/>
    </location>
</feature>
<gene>
    <name evidence="4" type="ORF">HNR73_005838</name>
</gene>
<feature type="transmembrane region" description="Helical" evidence="2">
    <location>
        <begin position="148"/>
        <end position="164"/>
    </location>
</feature>
<sequence>MTRTPPVLVNRVPVAAFVVTSAVFHYLGPALAVLLFTALPETGVAWLRIAGAALVFGIWRRPWRIRPTARGLWILLGLGAVLAAMNVTFYLAIARLPLSTVGAVEFLGVLGLAAAGLRTRRNAAAFACAAAGVAVLADIRVAGEPLGFVLALANCVLFVLYVTLGHRAANQPGADGIDTLAASMLVAALVATPFGIAAATPAFTRPDLLLTGFAVAVCSSVIPYVTDQLVMARVRRATFALLLCLLPASATVIGAVVLAQAPTPQDLAGVALVIAGIALHRQHEDEPRRHAPSEAHPRP</sequence>
<keyword evidence="2" id="KW-1133">Transmembrane helix</keyword>
<evidence type="ECO:0000313" key="5">
    <source>
        <dbReference type="Proteomes" id="UP000548476"/>
    </source>
</evidence>
<keyword evidence="2" id="KW-0812">Transmembrane</keyword>
<feature type="transmembrane region" description="Helical" evidence="2">
    <location>
        <begin position="98"/>
        <end position="117"/>
    </location>
</feature>
<protein>
    <submittedName>
        <fullName evidence="4">Inner membrane transporter RhtA</fullName>
    </submittedName>
</protein>
<proteinExistence type="inferred from homology"/>
<name>A0A841FW45_9ACTN</name>
<feature type="transmembrane region" description="Helical" evidence="2">
    <location>
        <begin position="71"/>
        <end position="92"/>
    </location>
</feature>
<evidence type="ECO:0000256" key="1">
    <source>
        <dbReference type="ARBA" id="ARBA00007362"/>
    </source>
</evidence>
<evidence type="ECO:0000256" key="2">
    <source>
        <dbReference type="SAM" id="Phobius"/>
    </source>
</evidence>
<organism evidence="4 5">
    <name type="scientific">Phytomonospora endophytica</name>
    <dbReference type="NCBI Taxonomy" id="714109"/>
    <lineage>
        <taxon>Bacteria</taxon>
        <taxon>Bacillati</taxon>
        <taxon>Actinomycetota</taxon>
        <taxon>Actinomycetes</taxon>
        <taxon>Micromonosporales</taxon>
        <taxon>Micromonosporaceae</taxon>
        <taxon>Phytomonospora</taxon>
    </lineage>
</organism>
<feature type="domain" description="EamA" evidence="3">
    <location>
        <begin position="146"/>
        <end position="279"/>
    </location>
</feature>
<keyword evidence="2" id="KW-0472">Membrane</keyword>
<reference evidence="4 5" key="1">
    <citation type="submission" date="2020-08" db="EMBL/GenBank/DDBJ databases">
        <title>Genomic Encyclopedia of Type Strains, Phase IV (KMG-IV): sequencing the most valuable type-strain genomes for metagenomic binning, comparative biology and taxonomic classification.</title>
        <authorList>
            <person name="Goeker M."/>
        </authorList>
    </citation>
    <scope>NUCLEOTIDE SEQUENCE [LARGE SCALE GENOMIC DNA]</scope>
    <source>
        <strain evidence="4 5">YIM 65646</strain>
    </source>
</reference>
<dbReference type="Pfam" id="PF00892">
    <property type="entry name" value="EamA"/>
    <property type="match status" value="1"/>
</dbReference>
<dbReference type="Proteomes" id="UP000548476">
    <property type="component" value="Unassembled WGS sequence"/>
</dbReference>
<feature type="transmembrane region" description="Helical" evidence="2">
    <location>
        <begin position="208"/>
        <end position="225"/>
    </location>
</feature>
<evidence type="ECO:0000259" key="3">
    <source>
        <dbReference type="Pfam" id="PF00892"/>
    </source>
</evidence>
<dbReference type="AlphaFoldDB" id="A0A841FW45"/>
<keyword evidence="5" id="KW-1185">Reference proteome</keyword>
<dbReference type="InterPro" id="IPR000620">
    <property type="entry name" value="EamA_dom"/>
</dbReference>
<dbReference type="EMBL" id="JACHGT010000014">
    <property type="protein sequence ID" value="MBB6037958.1"/>
    <property type="molecule type" value="Genomic_DNA"/>
</dbReference>
<feature type="transmembrane region" description="Helical" evidence="2">
    <location>
        <begin position="237"/>
        <end position="258"/>
    </location>
</feature>
<dbReference type="GO" id="GO:0016020">
    <property type="term" value="C:membrane"/>
    <property type="evidence" value="ECO:0007669"/>
    <property type="project" value="InterPro"/>
</dbReference>
<dbReference type="RefSeq" id="WP_184790765.1">
    <property type="nucleotide sequence ID" value="NZ_BONT01000066.1"/>
</dbReference>
<feature type="transmembrane region" description="Helical" evidence="2">
    <location>
        <begin position="43"/>
        <end position="59"/>
    </location>
</feature>
<evidence type="ECO:0000313" key="4">
    <source>
        <dbReference type="EMBL" id="MBB6037958.1"/>
    </source>
</evidence>